<dbReference type="Pfam" id="PF00368">
    <property type="entry name" value="HMG-CoA_red"/>
    <property type="match status" value="1"/>
</dbReference>
<dbReference type="PROSITE" id="PS00318">
    <property type="entry name" value="HMG_COA_REDUCTASE_2"/>
    <property type="match status" value="1"/>
</dbReference>
<dbReference type="RefSeq" id="XP_014147784.1">
    <property type="nucleotide sequence ID" value="XM_014292309.1"/>
</dbReference>
<dbReference type="GO" id="GO:0008299">
    <property type="term" value="P:isoprenoid biosynthetic process"/>
    <property type="evidence" value="ECO:0007669"/>
    <property type="project" value="InterPro"/>
</dbReference>
<evidence type="ECO:0000313" key="6">
    <source>
        <dbReference type="Proteomes" id="UP000054560"/>
    </source>
</evidence>
<dbReference type="CDD" id="cd00643">
    <property type="entry name" value="HMG-CoA_reductase_classI"/>
    <property type="match status" value="1"/>
</dbReference>
<evidence type="ECO:0000256" key="4">
    <source>
        <dbReference type="ARBA" id="ARBA00023002"/>
    </source>
</evidence>
<reference evidence="5 6" key="1">
    <citation type="submission" date="2011-02" db="EMBL/GenBank/DDBJ databases">
        <title>The Genome Sequence of Sphaeroforma arctica JP610.</title>
        <authorList>
            <consortium name="The Broad Institute Genome Sequencing Platform"/>
            <person name="Russ C."/>
            <person name="Cuomo C."/>
            <person name="Young S.K."/>
            <person name="Zeng Q."/>
            <person name="Gargeya S."/>
            <person name="Alvarado L."/>
            <person name="Berlin A."/>
            <person name="Chapman S.B."/>
            <person name="Chen Z."/>
            <person name="Freedman E."/>
            <person name="Gellesch M."/>
            <person name="Goldberg J."/>
            <person name="Griggs A."/>
            <person name="Gujja S."/>
            <person name="Heilman E."/>
            <person name="Heiman D."/>
            <person name="Howarth C."/>
            <person name="Mehta T."/>
            <person name="Neiman D."/>
            <person name="Pearson M."/>
            <person name="Roberts A."/>
            <person name="Saif S."/>
            <person name="Shea T."/>
            <person name="Shenoy N."/>
            <person name="Sisk P."/>
            <person name="Stolte C."/>
            <person name="Sykes S."/>
            <person name="White J."/>
            <person name="Yandava C."/>
            <person name="Burger G."/>
            <person name="Gray M.W."/>
            <person name="Holland P.W.H."/>
            <person name="King N."/>
            <person name="Lang F.B.F."/>
            <person name="Roger A.J."/>
            <person name="Ruiz-Trillo I."/>
            <person name="Haas B."/>
            <person name="Nusbaum C."/>
            <person name="Birren B."/>
        </authorList>
    </citation>
    <scope>NUCLEOTIDE SEQUENCE [LARGE SCALE GENOMIC DNA]</scope>
    <source>
        <strain evidence="5 6">JP610</strain>
    </source>
</reference>
<dbReference type="PANTHER" id="PTHR10572">
    <property type="entry name" value="3-HYDROXY-3-METHYLGLUTARYL-COENZYME A REDUCTASE"/>
    <property type="match status" value="1"/>
</dbReference>
<gene>
    <name evidence="5" type="ORF">SARC_13560</name>
</gene>
<evidence type="ECO:0000256" key="1">
    <source>
        <dbReference type="ARBA" id="ARBA00007661"/>
    </source>
</evidence>
<dbReference type="SUPFAM" id="SSF55035">
    <property type="entry name" value="NAD-binding domain of HMG-CoA reductase"/>
    <property type="match status" value="1"/>
</dbReference>
<dbReference type="PROSITE" id="PS50065">
    <property type="entry name" value="HMG_COA_REDUCTASE_4"/>
    <property type="match status" value="1"/>
</dbReference>
<accession>A0A0L0FB01</accession>
<protein>
    <recommendedName>
        <fullName evidence="2">hydroxymethylglutaryl-CoA reductase (NADPH)</fullName>
        <ecNumber evidence="2">1.1.1.34</ecNumber>
    </recommendedName>
</protein>
<evidence type="ECO:0000256" key="2">
    <source>
        <dbReference type="ARBA" id="ARBA00012999"/>
    </source>
</evidence>
<dbReference type="PROSITE" id="PS00066">
    <property type="entry name" value="HMG_COA_REDUCTASE_1"/>
    <property type="match status" value="1"/>
</dbReference>
<dbReference type="AlphaFoldDB" id="A0A0L0FB01"/>
<dbReference type="InterPro" id="IPR004554">
    <property type="entry name" value="HMG_CoA_Rdtase_eu_arc"/>
</dbReference>
<organism evidence="5 6">
    <name type="scientific">Sphaeroforma arctica JP610</name>
    <dbReference type="NCBI Taxonomy" id="667725"/>
    <lineage>
        <taxon>Eukaryota</taxon>
        <taxon>Ichthyosporea</taxon>
        <taxon>Ichthyophonida</taxon>
        <taxon>Sphaeroforma</taxon>
    </lineage>
</organism>
<dbReference type="InterPro" id="IPR009023">
    <property type="entry name" value="HMG_CoA_Rdtase_NAD(P)-bd_sf"/>
</dbReference>
<dbReference type="GO" id="GO:0016126">
    <property type="term" value="P:sterol biosynthetic process"/>
    <property type="evidence" value="ECO:0007669"/>
    <property type="project" value="TreeGrafter"/>
</dbReference>
<dbReference type="GO" id="GO:0005789">
    <property type="term" value="C:endoplasmic reticulum membrane"/>
    <property type="evidence" value="ECO:0007669"/>
    <property type="project" value="TreeGrafter"/>
</dbReference>
<dbReference type="InterPro" id="IPR023074">
    <property type="entry name" value="HMG_CoA_Rdtase_cat_sf"/>
</dbReference>
<dbReference type="GO" id="GO:0005778">
    <property type="term" value="C:peroxisomal membrane"/>
    <property type="evidence" value="ECO:0007669"/>
    <property type="project" value="TreeGrafter"/>
</dbReference>
<comment type="similarity">
    <text evidence="1">Belongs to the HMG-CoA reductase family.</text>
</comment>
<dbReference type="Proteomes" id="UP000054560">
    <property type="component" value="Unassembled WGS sequence"/>
</dbReference>
<dbReference type="STRING" id="667725.A0A0L0FB01"/>
<keyword evidence="3" id="KW-0521">NADP</keyword>
<dbReference type="EMBL" id="KQ245028">
    <property type="protein sequence ID" value="KNC73882.1"/>
    <property type="molecule type" value="Genomic_DNA"/>
</dbReference>
<dbReference type="GO" id="GO:0004420">
    <property type="term" value="F:hydroxymethylglutaryl-CoA reductase (NADPH) activity"/>
    <property type="evidence" value="ECO:0007669"/>
    <property type="project" value="UniProtKB-EC"/>
</dbReference>
<dbReference type="PANTHER" id="PTHR10572:SF24">
    <property type="entry name" value="3-HYDROXY-3-METHYLGLUTARYL-COENZYME A REDUCTASE"/>
    <property type="match status" value="1"/>
</dbReference>
<dbReference type="GO" id="GO:0015936">
    <property type="term" value="P:coenzyme A metabolic process"/>
    <property type="evidence" value="ECO:0007669"/>
    <property type="project" value="InterPro"/>
</dbReference>
<dbReference type="OrthoDB" id="1302061at2759"/>
<dbReference type="EC" id="1.1.1.34" evidence="2"/>
<keyword evidence="6" id="KW-1185">Reference proteome</keyword>
<proteinExistence type="inferred from homology"/>
<evidence type="ECO:0000256" key="3">
    <source>
        <dbReference type="ARBA" id="ARBA00022857"/>
    </source>
</evidence>
<dbReference type="eggNOG" id="KOG2480">
    <property type="taxonomic scope" value="Eukaryota"/>
</dbReference>
<dbReference type="Gene3D" id="3.30.70.420">
    <property type="entry name" value="Hydroxymethylglutaryl-CoA reductase, class I/II, NAD/NADP-binding domain"/>
    <property type="match status" value="1"/>
</dbReference>
<keyword evidence="4" id="KW-0560">Oxidoreductase</keyword>
<name>A0A0L0FB01_9EUKA</name>
<dbReference type="InterPro" id="IPR009029">
    <property type="entry name" value="HMG_CoA_Rdtase_sub-bd_dom_sf"/>
</dbReference>
<dbReference type="FunFam" id="3.30.70.420:FF:000001">
    <property type="entry name" value="3-hydroxy-3-methylglutaryl coenzyme A reductase"/>
    <property type="match status" value="1"/>
</dbReference>
<sequence>MKYCNTVFSGASSEVLSEGMTRAPVVTMPTVVHAAHLKKWIEEPQRIDYLREVFSSTTRFGKLQKVDATVAGRHVYLRFSCSTGDAMGMNMVGKGINTVMADLQQNHFPELRLVSLSGNMCIDKKPSALNWINGRGKSVVAGVTLTGDVVRKVLKTTPAAMAELNVTKNLVGSAMAGSIGGFNAHASNVVTACFLAMGQDPAQNVESSTCITQMELINNGEDLYVSVTMPSIEVGTIGGGTGLPAAKACLSMALGNIPQENPGDGARALARVVAGTVLAGEISLLAALSSGHLISAHMDLNRKPSTTI</sequence>
<evidence type="ECO:0000313" key="5">
    <source>
        <dbReference type="EMBL" id="KNC73882.1"/>
    </source>
</evidence>
<dbReference type="SUPFAM" id="SSF56542">
    <property type="entry name" value="Substrate-binding domain of HMG-CoA reductase"/>
    <property type="match status" value="1"/>
</dbReference>
<dbReference type="InterPro" id="IPR002202">
    <property type="entry name" value="HMG_CoA_Rdtase"/>
</dbReference>
<dbReference type="GeneID" id="25914064"/>
<dbReference type="PRINTS" id="PR00071">
    <property type="entry name" value="HMGCOARDTASE"/>
</dbReference>
<dbReference type="InterPro" id="IPR023076">
    <property type="entry name" value="HMG_CoA_Rdtase_CS"/>
</dbReference>
<dbReference type="Gene3D" id="3.90.770.10">
    <property type="entry name" value="3-hydroxy-3-methylglutaryl-coenzyme A Reductase, Chain A, domain 2"/>
    <property type="match status" value="1"/>
</dbReference>